<keyword evidence="1" id="KW-0472">Membrane</keyword>
<evidence type="ECO:0000313" key="3">
    <source>
        <dbReference type="Proteomes" id="UP001169027"/>
    </source>
</evidence>
<keyword evidence="1" id="KW-0812">Transmembrane</keyword>
<comment type="caution">
    <text evidence="2">The sequence shown here is derived from an EMBL/GenBank/DDBJ whole genome shotgun (WGS) entry which is preliminary data.</text>
</comment>
<dbReference type="EMBL" id="JAUKVY010000026">
    <property type="protein sequence ID" value="MDO1536296.1"/>
    <property type="molecule type" value="Genomic_DNA"/>
</dbReference>
<evidence type="ECO:0000256" key="1">
    <source>
        <dbReference type="SAM" id="Phobius"/>
    </source>
</evidence>
<keyword evidence="3" id="KW-1185">Reference proteome</keyword>
<accession>A0ABT8SBK1</accession>
<sequence>MLQNATMLNERREAIDRLQALAVEERLAHPEEDDALIASVLDRLEEIGDRRRRAARRKARSIALGIGTISALIAVALLIQARLV</sequence>
<protein>
    <recommendedName>
        <fullName evidence="4">DUF3618 domain-containing protein</fullName>
    </recommendedName>
</protein>
<dbReference type="Proteomes" id="UP001169027">
    <property type="component" value="Unassembled WGS sequence"/>
</dbReference>
<organism evidence="2 3">
    <name type="scientific">Variovorax ginsengisoli</name>
    <dbReference type="NCBI Taxonomy" id="363844"/>
    <lineage>
        <taxon>Bacteria</taxon>
        <taxon>Pseudomonadati</taxon>
        <taxon>Pseudomonadota</taxon>
        <taxon>Betaproteobacteria</taxon>
        <taxon>Burkholderiales</taxon>
        <taxon>Comamonadaceae</taxon>
        <taxon>Variovorax</taxon>
    </lineage>
</organism>
<keyword evidence="1" id="KW-1133">Transmembrane helix</keyword>
<proteinExistence type="predicted"/>
<evidence type="ECO:0008006" key="4">
    <source>
        <dbReference type="Google" id="ProtNLM"/>
    </source>
</evidence>
<reference evidence="2" key="1">
    <citation type="submission" date="2023-06" db="EMBL/GenBank/DDBJ databases">
        <authorList>
            <person name="Jiang Y."/>
            <person name="Liu Q."/>
        </authorList>
    </citation>
    <scope>NUCLEOTIDE SEQUENCE</scope>
    <source>
        <strain evidence="2">CGMCC 1.12090</strain>
    </source>
</reference>
<evidence type="ECO:0000313" key="2">
    <source>
        <dbReference type="EMBL" id="MDO1536296.1"/>
    </source>
</evidence>
<name>A0ABT8SBK1_9BURK</name>
<feature type="transmembrane region" description="Helical" evidence="1">
    <location>
        <begin position="61"/>
        <end position="81"/>
    </location>
</feature>
<dbReference type="RefSeq" id="WP_301814297.1">
    <property type="nucleotide sequence ID" value="NZ_JAUJZH010000026.1"/>
</dbReference>
<gene>
    <name evidence="2" type="ORF">Q2T77_28810</name>
</gene>